<dbReference type="Gene3D" id="3.30.450.20">
    <property type="entry name" value="PAS domain"/>
    <property type="match status" value="1"/>
</dbReference>
<evidence type="ECO:0000313" key="3">
    <source>
        <dbReference type="Proteomes" id="UP000233556"/>
    </source>
</evidence>
<feature type="region of interest" description="Disordered" evidence="1">
    <location>
        <begin position="68"/>
        <end position="117"/>
    </location>
</feature>
<dbReference type="AlphaFoldDB" id="A0A2I0T435"/>
<dbReference type="Pfam" id="PF14598">
    <property type="entry name" value="PAS_11"/>
    <property type="match status" value="1"/>
</dbReference>
<dbReference type="EMBL" id="KZ520106">
    <property type="protein sequence ID" value="PKU28553.1"/>
    <property type="molecule type" value="Genomic_DNA"/>
</dbReference>
<reference evidence="3" key="2">
    <citation type="submission" date="2017-12" db="EMBL/GenBank/DDBJ databases">
        <title>Genome sequence of the Bar-tailed Godwit (Limosa lapponica baueri).</title>
        <authorList>
            <person name="Lima N.C.B."/>
            <person name="Parody-Merino A.M."/>
            <person name="Battley P.F."/>
            <person name="Fidler A.E."/>
            <person name="Prosdocimi F."/>
        </authorList>
    </citation>
    <scope>NUCLEOTIDE SEQUENCE [LARGE SCALE GENOMIC DNA]</scope>
</reference>
<dbReference type="InterPro" id="IPR050933">
    <property type="entry name" value="Circadian_TF"/>
</dbReference>
<protein>
    <submittedName>
        <fullName evidence="2">Uncharacterized protein</fullName>
    </submittedName>
</protein>
<gene>
    <name evidence="2" type="ORF">llap_21143</name>
</gene>
<reference evidence="3" key="1">
    <citation type="submission" date="2017-11" db="EMBL/GenBank/DDBJ databases">
        <authorList>
            <person name="Lima N.C."/>
            <person name="Parody-Merino A.M."/>
            <person name="Battley P.F."/>
            <person name="Fidler A.E."/>
            <person name="Prosdocimi F."/>
        </authorList>
    </citation>
    <scope>NUCLEOTIDE SEQUENCE [LARGE SCALE GENOMIC DNA]</scope>
</reference>
<keyword evidence="3" id="KW-1185">Reference proteome</keyword>
<dbReference type="Proteomes" id="UP000233556">
    <property type="component" value="Unassembled WGS sequence"/>
</dbReference>
<organism evidence="2 3">
    <name type="scientific">Limosa lapponica baueri</name>
    <dbReference type="NCBI Taxonomy" id="1758121"/>
    <lineage>
        <taxon>Eukaryota</taxon>
        <taxon>Metazoa</taxon>
        <taxon>Chordata</taxon>
        <taxon>Craniata</taxon>
        <taxon>Vertebrata</taxon>
        <taxon>Euteleostomi</taxon>
        <taxon>Archelosauria</taxon>
        <taxon>Archosauria</taxon>
        <taxon>Dinosauria</taxon>
        <taxon>Saurischia</taxon>
        <taxon>Theropoda</taxon>
        <taxon>Coelurosauria</taxon>
        <taxon>Aves</taxon>
        <taxon>Neognathae</taxon>
        <taxon>Neoaves</taxon>
        <taxon>Charadriiformes</taxon>
        <taxon>Scolopacidae</taxon>
        <taxon>Limosa</taxon>
    </lineage>
</organism>
<dbReference type="SUPFAM" id="SSF55785">
    <property type="entry name" value="PYP-like sensor domain (PAS domain)"/>
    <property type="match status" value="1"/>
</dbReference>
<accession>A0A2I0T435</accession>
<name>A0A2I0T435_LIMLA</name>
<proteinExistence type="predicted"/>
<dbReference type="OrthoDB" id="71302at2759"/>
<sequence>MFRFRSKNREWLWMRTSSFTFQNPYSDEIEYIICTNTNVKSSSMVPPVNIIQQQPSSAGRILAQISRHSNPAQASGTNWAAGTRPTFTPQPHDSTRLYGFPYRDGLSKPCQPRHGLQ</sequence>
<evidence type="ECO:0000256" key="1">
    <source>
        <dbReference type="SAM" id="MobiDB-lite"/>
    </source>
</evidence>
<feature type="compositionally biased region" description="Polar residues" evidence="1">
    <location>
        <begin position="68"/>
        <end position="92"/>
    </location>
</feature>
<dbReference type="InterPro" id="IPR035965">
    <property type="entry name" value="PAS-like_dom_sf"/>
</dbReference>
<dbReference type="PANTHER" id="PTHR23042">
    <property type="entry name" value="CIRCADIAN PROTEIN CLOCK/ARNT/BMAL/PAS"/>
    <property type="match status" value="1"/>
</dbReference>
<evidence type="ECO:0000313" key="2">
    <source>
        <dbReference type="EMBL" id="PKU28553.1"/>
    </source>
</evidence>